<dbReference type="InterPro" id="IPR017857">
    <property type="entry name" value="Coagulation_fac-like_Gla_dom"/>
</dbReference>
<dbReference type="InterPro" id="IPR000294">
    <property type="entry name" value="GLA_domain"/>
</dbReference>
<protein>
    <submittedName>
        <fullName evidence="5">Proline rich Gla (G-carboxyglutamic acid) 2</fullName>
    </submittedName>
</protein>
<keyword evidence="6" id="KW-1185">Reference proteome</keyword>
<reference evidence="5" key="1">
    <citation type="submission" date="2025-08" db="UniProtKB">
        <authorList>
            <consortium name="Ensembl"/>
        </authorList>
    </citation>
    <scope>IDENTIFICATION</scope>
</reference>
<dbReference type="PRINTS" id="PR00001">
    <property type="entry name" value="GLABLOOD"/>
</dbReference>
<reference evidence="5" key="2">
    <citation type="submission" date="2025-09" db="UniProtKB">
        <authorList>
            <consortium name="Ensembl"/>
        </authorList>
    </citation>
    <scope>IDENTIFICATION</scope>
</reference>
<evidence type="ECO:0000256" key="3">
    <source>
        <dbReference type="SAM" id="Phobius"/>
    </source>
</evidence>
<dbReference type="Proteomes" id="UP000694568">
    <property type="component" value="Unplaced"/>
</dbReference>
<dbReference type="GO" id="GO:0005886">
    <property type="term" value="C:plasma membrane"/>
    <property type="evidence" value="ECO:0007669"/>
    <property type="project" value="TreeGrafter"/>
</dbReference>
<dbReference type="GO" id="GO:0005615">
    <property type="term" value="C:extracellular space"/>
    <property type="evidence" value="ECO:0007669"/>
    <property type="project" value="TreeGrafter"/>
</dbReference>
<evidence type="ECO:0000256" key="1">
    <source>
        <dbReference type="ARBA" id="ARBA00023157"/>
    </source>
</evidence>
<dbReference type="Pfam" id="PF00594">
    <property type="entry name" value="Gla"/>
    <property type="match status" value="1"/>
</dbReference>
<dbReference type="InterPro" id="IPR050442">
    <property type="entry name" value="Peptidase_S1_coag_factors"/>
</dbReference>
<proteinExistence type="predicted"/>
<feature type="domain" description="Gla" evidence="4">
    <location>
        <begin position="55"/>
        <end position="108"/>
    </location>
</feature>
<evidence type="ECO:0000313" key="5">
    <source>
        <dbReference type="Ensembl" id="ENSSLUP00000028694.1"/>
    </source>
</evidence>
<dbReference type="PROSITE" id="PS50998">
    <property type="entry name" value="GLA_2"/>
    <property type="match status" value="1"/>
</dbReference>
<keyword evidence="3" id="KW-0472">Membrane</keyword>
<dbReference type="GO" id="GO:0005509">
    <property type="term" value="F:calcium ion binding"/>
    <property type="evidence" value="ECO:0007669"/>
    <property type="project" value="InterPro"/>
</dbReference>
<dbReference type="FunFam" id="4.10.740.10:FF:000001">
    <property type="entry name" value="vitamin K-dependent protein S"/>
    <property type="match status" value="1"/>
</dbReference>
<sequence length="207" mass="22527">YITATCFCILNKIIMCQSLCVHSRFSLNFFEHSWREPVLVDEQSASSFLSRSLLYNHWDFELVVPGNLERECLEEKCSYEEAREVFEDDAKTVMLLLVSVSALHSHMDVSSLVAGVLAVVVTGVIVTVLGVYCYKSKNKGGRRPAQAPVMMAADGRPAPESVPLAGIIAPALPSYNEALNRSGQHDAPPPPYSGSAPSEAAVPADNQ</sequence>
<dbReference type="Ensembl" id="ENSSLUT00000029618.1">
    <property type="protein sequence ID" value="ENSSLUP00000028694.1"/>
    <property type="gene ID" value="ENSSLUG00000012955.1"/>
</dbReference>
<dbReference type="AlphaFoldDB" id="A0A8C9YTZ8"/>
<keyword evidence="3" id="KW-0812">Transmembrane</keyword>
<feature type="region of interest" description="Disordered" evidence="2">
    <location>
        <begin position="178"/>
        <end position="207"/>
    </location>
</feature>
<evidence type="ECO:0000313" key="6">
    <source>
        <dbReference type="Proteomes" id="UP000694568"/>
    </source>
</evidence>
<dbReference type="SUPFAM" id="SSF57630">
    <property type="entry name" value="GLA-domain"/>
    <property type="match status" value="1"/>
</dbReference>
<dbReference type="InterPro" id="IPR035972">
    <property type="entry name" value="GLA-like_dom_SF"/>
</dbReference>
<feature type="transmembrane region" description="Helical" evidence="3">
    <location>
        <begin position="112"/>
        <end position="134"/>
    </location>
</feature>
<accession>A0A8C9YTZ8</accession>
<dbReference type="PANTHER" id="PTHR24278">
    <property type="entry name" value="COAGULATION FACTOR"/>
    <property type="match status" value="1"/>
</dbReference>
<dbReference type="PANTHER" id="PTHR24278:SF38">
    <property type="entry name" value="TRANSMEMBRANE GAMMA-CARBOXYGLUTAMIC ACID PROTEIN 4"/>
    <property type="match status" value="1"/>
</dbReference>
<evidence type="ECO:0000256" key="2">
    <source>
        <dbReference type="SAM" id="MobiDB-lite"/>
    </source>
</evidence>
<keyword evidence="1" id="KW-1015">Disulfide bond</keyword>
<name>A0A8C9YTZ8_SANLU</name>
<keyword evidence="3" id="KW-1133">Transmembrane helix</keyword>
<dbReference type="Gene3D" id="4.10.740.10">
    <property type="entry name" value="Coagulation Factor IX"/>
    <property type="match status" value="1"/>
</dbReference>
<dbReference type="GeneTree" id="ENSGT00940000158268"/>
<organism evidence="5 6">
    <name type="scientific">Sander lucioperca</name>
    <name type="common">Pike-perch</name>
    <name type="synonym">Perca lucioperca</name>
    <dbReference type="NCBI Taxonomy" id="283035"/>
    <lineage>
        <taxon>Eukaryota</taxon>
        <taxon>Metazoa</taxon>
        <taxon>Chordata</taxon>
        <taxon>Craniata</taxon>
        <taxon>Vertebrata</taxon>
        <taxon>Euteleostomi</taxon>
        <taxon>Actinopterygii</taxon>
        <taxon>Neopterygii</taxon>
        <taxon>Teleostei</taxon>
        <taxon>Neoteleostei</taxon>
        <taxon>Acanthomorphata</taxon>
        <taxon>Eupercaria</taxon>
        <taxon>Perciformes</taxon>
        <taxon>Percoidei</taxon>
        <taxon>Percidae</taxon>
        <taxon>Luciopercinae</taxon>
        <taxon>Sander</taxon>
    </lineage>
</organism>
<dbReference type="SMART" id="SM00069">
    <property type="entry name" value="GLA"/>
    <property type="match status" value="1"/>
</dbReference>
<evidence type="ECO:0000259" key="4">
    <source>
        <dbReference type="PROSITE" id="PS50998"/>
    </source>
</evidence>